<feature type="domain" description="DSBA-like thioredoxin" evidence="1">
    <location>
        <begin position="6"/>
        <end position="225"/>
    </location>
</feature>
<dbReference type="Gene3D" id="3.40.30.10">
    <property type="entry name" value="Glutaredoxin"/>
    <property type="match status" value="1"/>
</dbReference>
<accession>A0A517KZ54</accession>
<dbReference type="Proteomes" id="UP000316270">
    <property type="component" value="Chromosome 2"/>
</dbReference>
<organism evidence="2 3">
    <name type="scientific">Venturia effusa</name>
    <dbReference type="NCBI Taxonomy" id="50376"/>
    <lineage>
        <taxon>Eukaryota</taxon>
        <taxon>Fungi</taxon>
        <taxon>Dikarya</taxon>
        <taxon>Ascomycota</taxon>
        <taxon>Pezizomycotina</taxon>
        <taxon>Dothideomycetes</taxon>
        <taxon>Pleosporomycetidae</taxon>
        <taxon>Venturiales</taxon>
        <taxon>Venturiaceae</taxon>
        <taxon>Venturia</taxon>
    </lineage>
</organism>
<dbReference type="InterPro" id="IPR036249">
    <property type="entry name" value="Thioredoxin-like_sf"/>
</dbReference>
<evidence type="ECO:0000313" key="3">
    <source>
        <dbReference type="Proteomes" id="UP000316270"/>
    </source>
</evidence>
<keyword evidence="3" id="KW-1185">Reference proteome</keyword>
<dbReference type="GO" id="GO:0016491">
    <property type="term" value="F:oxidoreductase activity"/>
    <property type="evidence" value="ECO:0007669"/>
    <property type="project" value="InterPro"/>
</dbReference>
<protein>
    <recommendedName>
        <fullName evidence="1">DSBA-like thioredoxin domain-containing protein</fullName>
    </recommendedName>
</protein>
<dbReference type="Pfam" id="PF01323">
    <property type="entry name" value="DSBA"/>
    <property type="match status" value="1"/>
</dbReference>
<dbReference type="SUPFAM" id="SSF52833">
    <property type="entry name" value="Thioredoxin-like"/>
    <property type="match status" value="1"/>
</dbReference>
<reference evidence="2 3" key="1">
    <citation type="submission" date="2019-07" db="EMBL/GenBank/DDBJ databases">
        <title>Finished genome of Venturia effusa.</title>
        <authorList>
            <person name="Young C.A."/>
            <person name="Cox M.P."/>
            <person name="Ganley A.R.D."/>
            <person name="David W.J."/>
        </authorList>
    </citation>
    <scope>NUCLEOTIDE SEQUENCE [LARGE SCALE GENOMIC DNA]</scope>
    <source>
        <strain evidence="3">albino</strain>
    </source>
</reference>
<evidence type="ECO:0000259" key="1">
    <source>
        <dbReference type="Pfam" id="PF01323"/>
    </source>
</evidence>
<gene>
    <name evidence="2" type="ORF">FKW77_001954</name>
</gene>
<evidence type="ECO:0000313" key="2">
    <source>
        <dbReference type="EMBL" id="QDS68657.1"/>
    </source>
</evidence>
<dbReference type="AlphaFoldDB" id="A0A517KZ54"/>
<dbReference type="InterPro" id="IPR001853">
    <property type="entry name" value="DSBA-like_thioredoxin_dom"/>
</dbReference>
<proteinExistence type="predicted"/>
<dbReference type="CDD" id="cd03024">
    <property type="entry name" value="DsbA_FrnE"/>
    <property type="match status" value="1"/>
</dbReference>
<dbReference type="PANTHER" id="PTHR13887">
    <property type="entry name" value="GLUTATHIONE S-TRANSFERASE KAPPA"/>
    <property type="match status" value="1"/>
</dbReference>
<dbReference type="EMBL" id="CP042186">
    <property type="protein sequence ID" value="QDS68657.1"/>
    <property type="molecule type" value="Genomic_DNA"/>
</dbReference>
<name>A0A517KZ54_9PEZI</name>
<dbReference type="PANTHER" id="PTHR13887:SF41">
    <property type="entry name" value="THIOREDOXIN SUPERFAMILY PROTEIN"/>
    <property type="match status" value="1"/>
</dbReference>
<dbReference type="OrthoDB" id="1930760at2759"/>
<sequence>MTQFDVTIVSDTSCPWCYIGYRRLQKAISLFQKTYPGGSKDTFNITWKPFYLKAGLDQEESVVMNGLSHSHVMVLRLLIETDRMLDRMGPEQIARAQKHMNSIGSAEGITFDWTGKTGKTKQSHQLLELAKTRGSEVQCKVAEELFRLHFEKQRDITHVQTIVDAGEAAGLGKAEVLKVLNDEEVGGLVDKEAQKARDDGISSVPQFSLQGGKYPVDGAQDAMDFFEVFMKIKGQESK</sequence>